<reference evidence="2 3" key="1">
    <citation type="submission" date="2021-03" db="EMBL/GenBank/DDBJ databases">
        <title>Antimicrobial resistance genes in bacteria isolated from Japanese honey, and their potential for conferring macrolide and lincosamide resistance in the American foulbrood pathogen Paenibacillus larvae.</title>
        <authorList>
            <person name="Okamoto M."/>
            <person name="Kumagai M."/>
            <person name="Kanamori H."/>
            <person name="Takamatsu D."/>
        </authorList>
    </citation>
    <scope>NUCLEOTIDE SEQUENCE [LARGE SCALE GENOMIC DNA]</scope>
    <source>
        <strain evidence="2 3">J21TS3</strain>
    </source>
</reference>
<evidence type="ECO:0000313" key="2">
    <source>
        <dbReference type="EMBL" id="GIO67955.1"/>
    </source>
</evidence>
<proteinExistence type="predicted"/>
<evidence type="ECO:0000313" key="3">
    <source>
        <dbReference type="Proteomes" id="UP000680638"/>
    </source>
</evidence>
<keyword evidence="3" id="KW-1185">Reference proteome</keyword>
<keyword evidence="1" id="KW-1133">Transmembrane helix</keyword>
<keyword evidence="1" id="KW-0812">Transmembrane</keyword>
<keyword evidence="1" id="KW-0472">Membrane</keyword>
<dbReference type="RefSeq" id="WP_212950315.1">
    <property type="nucleotide sequence ID" value="NZ_BORW01000013.1"/>
</dbReference>
<accession>A0ABQ4LXF5</accession>
<comment type="caution">
    <text evidence="2">The sequence shown here is derived from an EMBL/GenBank/DDBJ whole genome shotgun (WGS) entry which is preliminary data.</text>
</comment>
<feature type="transmembrane region" description="Helical" evidence="1">
    <location>
        <begin position="6"/>
        <end position="28"/>
    </location>
</feature>
<sequence length="125" mass="14012">MNVILWTFGSIAAVAIIFAAAAGTYAVLKGKANELNTRRDENGNLILLDTPSMRIGAASAYDQTIEMEKRGHANSDGMSWNDRWLGTIRSIRKNTENPEWYVQYIIEQRRKAGLPELEGVDEAWP</sequence>
<dbReference type="EMBL" id="BORW01000013">
    <property type="protein sequence ID" value="GIO67955.1"/>
    <property type="molecule type" value="Genomic_DNA"/>
</dbReference>
<gene>
    <name evidence="2" type="ORF">J21TS3_27760</name>
</gene>
<name>A0ABQ4LXF5_9BACL</name>
<evidence type="ECO:0000256" key="1">
    <source>
        <dbReference type="SAM" id="Phobius"/>
    </source>
</evidence>
<protein>
    <submittedName>
        <fullName evidence="2">Uncharacterized protein</fullName>
    </submittedName>
</protein>
<organism evidence="2 3">
    <name type="scientific">Paenibacillus cookii</name>
    <dbReference type="NCBI Taxonomy" id="157839"/>
    <lineage>
        <taxon>Bacteria</taxon>
        <taxon>Bacillati</taxon>
        <taxon>Bacillota</taxon>
        <taxon>Bacilli</taxon>
        <taxon>Bacillales</taxon>
        <taxon>Paenibacillaceae</taxon>
        <taxon>Paenibacillus</taxon>
    </lineage>
</organism>
<dbReference type="Proteomes" id="UP000680638">
    <property type="component" value="Unassembled WGS sequence"/>
</dbReference>